<accession>A0A6N7EHI5</accession>
<dbReference type="GO" id="GO:0006046">
    <property type="term" value="P:N-acetylglucosamine catabolic process"/>
    <property type="evidence" value="ECO:0007669"/>
    <property type="project" value="TreeGrafter"/>
</dbReference>
<dbReference type="Proteomes" id="UP000437709">
    <property type="component" value="Unassembled WGS sequence"/>
</dbReference>
<comment type="caution">
    <text evidence="3">The sequence shown here is derived from an EMBL/GenBank/DDBJ whole genome shotgun (WGS) entry which is preliminary data.</text>
</comment>
<dbReference type="OrthoDB" id="9791139at2"/>
<feature type="domain" description="Glucosamine/galactosamine-6-phosphate isomerase" evidence="2">
    <location>
        <begin position="18"/>
        <end position="235"/>
    </location>
</feature>
<dbReference type="SUPFAM" id="SSF100950">
    <property type="entry name" value="NagB/RpiA/CoA transferase-like"/>
    <property type="match status" value="1"/>
</dbReference>
<dbReference type="GO" id="GO:0006043">
    <property type="term" value="P:glucosamine catabolic process"/>
    <property type="evidence" value="ECO:0007669"/>
    <property type="project" value="TreeGrafter"/>
</dbReference>
<dbReference type="Pfam" id="PF01182">
    <property type="entry name" value="Glucosamine_iso"/>
    <property type="match status" value="1"/>
</dbReference>
<dbReference type="AlphaFoldDB" id="A0A6N7EHI5"/>
<evidence type="ECO:0000256" key="1">
    <source>
        <dbReference type="ARBA" id="ARBA00023277"/>
    </source>
</evidence>
<dbReference type="GO" id="GO:0005975">
    <property type="term" value="P:carbohydrate metabolic process"/>
    <property type="evidence" value="ECO:0007669"/>
    <property type="project" value="InterPro"/>
</dbReference>
<dbReference type="EMBL" id="WHPC01000012">
    <property type="protein sequence ID" value="MPV36448.1"/>
    <property type="molecule type" value="Genomic_DNA"/>
</dbReference>
<dbReference type="RefSeq" id="WP_152193303.1">
    <property type="nucleotide sequence ID" value="NZ_VUKD01000001.1"/>
</dbReference>
<dbReference type="GO" id="GO:0004342">
    <property type="term" value="F:glucosamine-6-phosphate deaminase activity"/>
    <property type="evidence" value="ECO:0007669"/>
    <property type="project" value="InterPro"/>
</dbReference>
<reference evidence="3 4" key="1">
    <citation type="submission" date="2019-10" db="EMBL/GenBank/DDBJ databases">
        <title>Georgenia wutianyii sp. nov. and Georgenia yuyongxinii sp. nov. isolated from plateau pika (Ochotona curzoniae) in the Qinghai-Tibet plateau of China.</title>
        <authorList>
            <person name="Tian Z."/>
        </authorList>
    </citation>
    <scope>NUCLEOTIDE SEQUENCE [LARGE SCALE GENOMIC DNA]</scope>
    <source>
        <strain evidence="3 4">JCM 19765</strain>
    </source>
</reference>
<dbReference type="Gene3D" id="3.40.50.1360">
    <property type="match status" value="1"/>
</dbReference>
<proteinExistence type="predicted"/>
<gene>
    <name evidence="3" type="ORF">GB881_05170</name>
</gene>
<dbReference type="GO" id="GO:0005737">
    <property type="term" value="C:cytoplasm"/>
    <property type="evidence" value="ECO:0007669"/>
    <property type="project" value="TreeGrafter"/>
</dbReference>
<evidence type="ECO:0000313" key="3">
    <source>
        <dbReference type="EMBL" id="MPV36448.1"/>
    </source>
</evidence>
<evidence type="ECO:0000259" key="2">
    <source>
        <dbReference type="Pfam" id="PF01182"/>
    </source>
</evidence>
<dbReference type="InterPro" id="IPR037171">
    <property type="entry name" value="NagB/RpiA_transferase-like"/>
</dbReference>
<dbReference type="InterPro" id="IPR004547">
    <property type="entry name" value="Glucosamine6P_isomerase"/>
</dbReference>
<keyword evidence="4" id="KW-1185">Reference proteome</keyword>
<dbReference type="InterPro" id="IPR006148">
    <property type="entry name" value="Glc/Gal-6P_isomerase"/>
</dbReference>
<evidence type="ECO:0000313" key="4">
    <source>
        <dbReference type="Proteomes" id="UP000437709"/>
    </source>
</evidence>
<dbReference type="PANTHER" id="PTHR11280:SF6">
    <property type="entry name" value="GLUCOSAMINE-6-PHOSPHATE ISOMERASE NAGB"/>
    <property type="match status" value="1"/>
</dbReference>
<dbReference type="GO" id="GO:0042802">
    <property type="term" value="F:identical protein binding"/>
    <property type="evidence" value="ECO:0007669"/>
    <property type="project" value="TreeGrafter"/>
</dbReference>
<dbReference type="PANTHER" id="PTHR11280">
    <property type="entry name" value="GLUCOSAMINE-6-PHOSPHATE ISOMERASE"/>
    <property type="match status" value="1"/>
</dbReference>
<organism evidence="3 4">
    <name type="scientific">Georgenia subflava</name>
    <dbReference type="NCBI Taxonomy" id="1622177"/>
    <lineage>
        <taxon>Bacteria</taxon>
        <taxon>Bacillati</taxon>
        <taxon>Actinomycetota</taxon>
        <taxon>Actinomycetes</taxon>
        <taxon>Micrococcales</taxon>
        <taxon>Bogoriellaceae</taxon>
        <taxon>Georgenia</taxon>
    </lineage>
</organism>
<dbReference type="GO" id="GO:0019262">
    <property type="term" value="P:N-acetylneuraminate catabolic process"/>
    <property type="evidence" value="ECO:0007669"/>
    <property type="project" value="TreeGrafter"/>
</dbReference>
<keyword evidence="1" id="KW-0119">Carbohydrate metabolism</keyword>
<protein>
    <submittedName>
        <fullName evidence="3">Glucosamine-6-phosphate deaminase</fullName>
    </submittedName>
</protein>
<name>A0A6N7EHI5_9MICO</name>
<sequence>MAVTEHESLTGAVTVAATAEEVGAAAADAAAQVLARAVESRGSARVIFASAPSQETMIRALARDPRVDWSAVRSFHMDEYRGLPEDHPEAFGQWLQDRLPAAALPGLNRIRTSGAAAEEVARYSALVSEAPIDLVCLGLGVNGHIAFNEPDVARFDDDQVVREVEVTEVSRRQQVDDGLFPTLADVPARALTLTVPALTGAGAMVATVLGAHKADAVAAALTGPVSTRVPGSVLRTHPAASMFLDVAAASRLGKDVDGA</sequence>